<gene>
    <name evidence="2" type="ORF">METZ01_LOCUS183868</name>
</gene>
<reference evidence="2" key="1">
    <citation type="submission" date="2018-05" db="EMBL/GenBank/DDBJ databases">
        <authorList>
            <person name="Lanie J.A."/>
            <person name="Ng W.-L."/>
            <person name="Kazmierczak K.M."/>
            <person name="Andrzejewski T.M."/>
            <person name="Davidsen T.M."/>
            <person name="Wayne K.J."/>
            <person name="Tettelin H."/>
            <person name="Glass J.I."/>
            <person name="Rusch D."/>
            <person name="Podicherti R."/>
            <person name="Tsui H.-C.T."/>
            <person name="Winkler M.E."/>
        </authorList>
    </citation>
    <scope>NUCLEOTIDE SEQUENCE</scope>
</reference>
<dbReference type="AlphaFoldDB" id="A0A382CYZ3"/>
<proteinExistence type="predicted"/>
<evidence type="ECO:0000256" key="1">
    <source>
        <dbReference type="SAM" id="MobiDB-lite"/>
    </source>
</evidence>
<feature type="non-terminal residue" evidence="2">
    <location>
        <position position="1"/>
    </location>
</feature>
<evidence type="ECO:0000313" key="2">
    <source>
        <dbReference type="EMBL" id="SVB31014.1"/>
    </source>
</evidence>
<feature type="compositionally biased region" description="Basic and acidic residues" evidence="1">
    <location>
        <begin position="191"/>
        <end position="201"/>
    </location>
</feature>
<sequence length="207" mass="23914">VIKVESILKWKVEGSLLKKLKMVRAQILSKNSDAVAISDNDLHITLAAGAGWQKLRSRVKAKDIDEPEFSIDIDPTVKVIEKGGSKSWYVKLKNQQDWKEYVMDSLQGTYDSGRVYHISLANLTGKKEDSVAMVEDRDYKDEYKKFQSSKKMKKYRAELNKYNRHKGTYGNRDRKDASHKNGRIIGFEDESVNRGRAEKSRLKEKRK</sequence>
<feature type="region of interest" description="Disordered" evidence="1">
    <location>
        <begin position="161"/>
        <end position="207"/>
    </location>
</feature>
<dbReference type="EMBL" id="UINC01036679">
    <property type="protein sequence ID" value="SVB31014.1"/>
    <property type="molecule type" value="Genomic_DNA"/>
</dbReference>
<accession>A0A382CYZ3</accession>
<name>A0A382CYZ3_9ZZZZ</name>
<organism evidence="2">
    <name type="scientific">marine metagenome</name>
    <dbReference type="NCBI Taxonomy" id="408172"/>
    <lineage>
        <taxon>unclassified sequences</taxon>
        <taxon>metagenomes</taxon>
        <taxon>ecological metagenomes</taxon>
    </lineage>
</organism>
<protein>
    <submittedName>
        <fullName evidence="2">Uncharacterized protein</fullName>
    </submittedName>
</protein>